<reference evidence="2 3" key="1">
    <citation type="submission" date="2019-09" db="EMBL/GenBank/DDBJ databases">
        <authorList>
            <person name="Chandra G."/>
            <person name="Truman W A."/>
        </authorList>
    </citation>
    <scope>NUCLEOTIDE SEQUENCE [LARGE SCALE GENOMIC DNA]</scope>
    <source>
        <strain evidence="2">PS847</strain>
    </source>
</reference>
<organism evidence="2 3">
    <name type="scientific">Pseudomonas fluorescens</name>
    <dbReference type="NCBI Taxonomy" id="294"/>
    <lineage>
        <taxon>Bacteria</taxon>
        <taxon>Pseudomonadati</taxon>
        <taxon>Pseudomonadota</taxon>
        <taxon>Gammaproteobacteria</taxon>
        <taxon>Pseudomonadales</taxon>
        <taxon>Pseudomonadaceae</taxon>
        <taxon>Pseudomonas</taxon>
    </lineage>
</organism>
<sequence>MRESAVNQGVLPKLGRSVLLFLVLTATALISVACYVKTTAARLADEYSIVWSDNGTCSLRSYIPQYSAIGIPGKLFKLFKLFASEAFFRVYAKDGTLLKSSEWLLWQNEFTFDERSQWVSGHAIYPTATGYEGWNIPACGQEINSRQVKVN</sequence>
<evidence type="ECO:0000256" key="1">
    <source>
        <dbReference type="SAM" id="Phobius"/>
    </source>
</evidence>
<feature type="transmembrane region" description="Helical" evidence="1">
    <location>
        <begin position="18"/>
        <end position="36"/>
    </location>
</feature>
<evidence type="ECO:0000313" key="2">
    <source>
        <dbReference type="EMBL" id="VVP12200.1"/>
    </source>
</evidence>
<protein>
    <submittedName>
        <fullName evidence="2">Uncharacterized protein</fullName>
    </submittedName>
</protein>
<dbReference type="AlphaFoldDB" id="A0A5E7LDA6"/>
<gene>
    <name evidence="2" type="ORF">PS847_03389</name>
</gene>
<accession>A0A5E7LDA6</accession>
<dbReference type="Proteomes" id="UP000326067">
    <property type="component" value="Unassembled WGS sequence"/>
</dbReference>
<proteinExistence type="predicted"/>
<name>A0A5E7LDA6_PSEFL</name>
<evidence type="ECO:0000313" key="3">
    <source>
        <dbReference type="Proteomes" id="UP000326067"/>
    </source>
</evidence>
<keyword evidence="1" id="KW-1133">Transmembrane helix</keyword>
<keyword evidence="1" id="KW-0812">Transmembrane</keyword>
<dbReference type="EMBL" id="CABVIC010000003">
    <property type="protein sequence ID" value="VVP12200.1"/>
    <property type="molecule type" value="Genomic_DNA"/>
</dbReference>
<keyword evidence="1" id="KW-0472">Membrane</keyword>
<dbReference type="PROSITE" id="PS51257">
    <property type="entry name" value="PROKAR_LIPOPROTEIN"/>
    <property type="match status" value="1"/>
</dbReference>